<accession>A0A0P7Y0W0</accession>
<evidence type="ECO:0000313" key="2">
    <source>
        <dbReference type="EMBL" id="KPQ09940.1"/>
    </source>
</evidence>
<proteinExistence type="predicted"/>
<evidence type="ECO:0000313" key="4">
    <source>
        <dbReference type="Proteomes" id="UP000050497"/>
    </source>
</evidence>
<protein>
    <submittedName>
        <fullName evidence="2 3">Phosphohistidine phosphatase</fullName>
    </submittedName>
</protein>
<evidence type="ECO:0000313" key="3">
    <source>
        <dbReference type="EMBL" id="SCC80869.1"/>
    </source>
</evidence>
<dbReference type="PANTHER" id="PTHR47623:SF1">
    <property type="entry name" value="OS09G0287300 PROTEIN"/>
    <property type="match status" value="1"/>
</dbReference>
<dbReference type="Proteomes" id="UP000050497">
    <property type="component" value="Unassembled WGS sequence"/>
</dbReference>
<organism evidence="2 4">
    <name type="scientific">Saliniramus fredricksonii</name>
    <dbReference type="NCBI Taxonomy" id="1653334"/>
    <lineage>
        <taxon>Bacteria</taxon>
        <taxon>Pseudomonadati</taxon>
        <taxon>Pseudomonadota</taxon>
        <taxon>Alphaproteobacteria</taxon>
        <taxon>Hyphomicrobiales</taxon>
        <taxon>Salinarimonadaceae</taxon>
        <taxon>Saliniramus</taxon>
    </lineage>
</organism>
<sequence>MKRLILLRHAKSDWPAGLDDLDRPLNPRGREAAPRMGRYLADEGLLPDLAIVSPASRTRETFDLVVQALREQAGEEPPIRVDRRIYEAPPELLLQAVRETDDAVRTLLMVGHNPGTQELARLLTGFGDRYAFSRLTQKYPTAGLTVLDFDIESWRDVSQREARLDRFVTPKGLDAGLDTGMGDG</sequence>
<reference evidence="3 5" key="2">
    <citation type="submission" date="2016-08" db="EMBL/GenBank/DDBJ databases">
        <authorList>
            <person name="Varghese N."/>
            <person name="Submissions Spin"/>
        </authorList>
    </citation>
    <scope>NUCLEOTIDE SEQUENCE [LARGE SCALE GENOMIC DNA]</scope>
    <source>
        <strain evidence="3 5">HL-109</strain>
    </source>
</reference>
<feature type="binding site" evidence="1">
    <location>
        <position position="57"/>
    </location>
    <ligand>
        <name>substrate</name>
    </ligand>
</feature>
<comment type="caution">
    <text evidence="2">The sequence shown here is derived from an EMBL/GenBank/DDBJ whole genome shotgun (WGS) entry which is preliminary data.</text>
</comment>
<dbReference type="AlphaFoldDB" id="A0A0P7Y0W0"/>
<dbReference type="OrthoDB" id="9810154at2"/>
<dbReference type="SUPFAM" id="SSF53254">
    <property type="entry name" value="Phosphoglycerate mutase-like"/>
    <property type="match status" value="1"/>
</dbReference>
<dbReference type="CDD" id="cd07067">
    <property type="entry name" value="HP_PGM_like"/>
    <property type="match status" value="1"/>
</dbReference>
<dbReference type="InterPro" id="IPR029033">
    <property type="entry name" value="His_PPase_superfam"/>
</dbReference>
<dbReference type="InterPro" id="IPR013078">
    <property type="entry name" value="His_Pase_superF_clade-1"/>
</dbReference>
<reference evidence="2 4" key="1">
    <citation type="submission" date="2015-09" db="EMBL/GenBank/DDBJ databases">
        <title>Identification and resolution of microdiversity through metagenomic sequencing of parallel consortia.</title>
        <authorList>
            <person name="Nelson W.C."/>
            <person name="Romine M.F."/>
            <person name="Lindemann S.R."/>
        </authorList>
    </citation>
    <scope>NUCLEOTIDE SEQUENCE [LARGE SCALE GENOMIC DNA]</scope>
    <source>
        <strain evidence="2">HL-109</strain>
    </source>
</reference>
<name>A0A0P7Y0W0_9HYPH</name>
<gene>
    <name evidence="2" type="primary">sixA</name>
    <name evidence="3" type="ORF">GA0071312_1797</name>
    <name evidence="2" type="ORF">HLUCCO17_12605</name>
</gene>
<evidence type="ECO:0000256" key="1">
    <source>
        <dbReference type="PIRSR" id="PIRSR613078-2"/>
    </source>
</evidence>
<dbReference type="EMBL" id="LJSX01000020">
    <property type="protein sequence ID" value="KPQ09940.1"/>
    <property type="molecule type" value="Genomic_DNA"/>
</dbReference>
<evidence type="ECO:0000313" key="5">
    <source>
        <dbReference type="Proteomes" id="UP000182800"/>
    </source>
</evidence>
<dbReference type="EMBL" id="FMBM01000002">
    <property type="protein sequence ID" value="SCC80869.1"/>
    <property type="molecule type" value="Genomic_DNA"/>
</dbReference>
<keyword evidence="5" id="KW-1185">Reference proteome</keyword>
<dbReference type="Gene3D" id="3.40.50.1240">
    <property type="entry name" value="Phosphoglycerate mutase-like"/>
    <property type="match status" value="1"/>
</dbReference>
<dbReference type="STRING" id="1653334.GA0071312_1797"/>
<dbReference type="PANTHER" id="PTHR47623">
    <property type="entry name" value="OS09G0287300 PROTEIN"/>
    <property type="match status" value="1"/>
</dbReference>
<dbReference type="Pfam" id="PF00300">
    <property type="entry name" value="His_Phos_1"/>
    <property type="match status" value="1"/>
</dbReference>
<dbReference type="SMART" id="SM00855">
    <property type="entry name" value="PGAM"/>
    <property type="match status" value="1"/>
</dbReference>
<dbReference type="Proteomes" id="UP000182800">
    <property type="component" value="Unassembled WGS sequence"/>
</dbReference>
<dbReference type="RefSeq" id="WP_074444684.1">
    <property type="nucleotide sequence ID" value="NZ_FMBM01000002.1"/>
</dbReference>